<dbReference type="EMBL" id="SRHY01000050">
    <property type="protein sequence ID" value="TFJ91508.1"/>
    <property type="molecule type" value="Genomic_DNA"/>
</dbReference>
<evidence type="ECO:0000256" key="2">
    <source>
        <dbReference type="ARBA" id="ARBA00022737"/>
    </source>
</evidence>
<accession>A0A4Y9A710</accession>
<organism evidence="4 5">
    <name type="scientific">Lentibacillus salicampi</name>
    <dbReference type="NCBI Taxonomy" id="175306"/>
    <lineage>
        <taxon>Bacteria</taxon>
        <taxon>Bacillati</taxon>
        <taxon>Bacillota</taxon>
        <taxon>Bacilli</taxon>
        <taxon>Bacillales</taxon>
        <taxon>Bacillaceae</taxon>
        <taxon>Lentibacillus</taxon>
    </lineage>
</organism>
<dbReference type="Proteomes" id="UP000298484">
    <property type="component" value="Unassembled WGS sequence"/>
</dbReference>
<reference evidence="4 5" key="1">
    <citation type="submission" date="2019-03" db="EMBL/GenBank/DDBJ databases">
        <title>Genome sequence of Lentibacillus salicampi ATCC BAA-719.</title>
        <authorList>
            <person name="Maclea K.S."/>
            <person name="Simoes Junior M."/>
        </authorList>
    </citation>
    <scope>NUCLEOTIDE SEQUENCE [LARGE SCALE GENOMIC DNA]</scope>
    <source>
        <strain evidence="4 5">ATCC BAA-719</strain>
    </source>
</reference>
<dbReference type="PANTHER" id="PTHR11364">
    <property type="entry name" value="THIOSULFATE SULFERTANSFERASE"/>
    <property type="match status" value="1"/>
</dbReference>
<dbReference type="CDD" id="cd01449">
    <property type="entry name" value="TST_Repeat_2"/>
    <property type="match status" value="1"/>
</dbReference>
<dbReference type="PROSITE" id="PS50206">
    <property type="entry name" value="RHODANESE_3"/>
    <property type="match status" value="2"/>
</dbReference>
<dbReference type="GO" id="GO:0004792">
    <property type="term" value="F:thiosulfate-cyanide sulfurtransferase activity"/>
    <property type="evidence" value="ECO:0007669"/>
    <property type="project" value="InterPro"/>
</dbReference>
<dbReference type="SMART" id="SM00450">
    <property type="entry name" value="RHOD"/>
    <property type="match status" value="2"/>
</dbReference>
<evidence type="ECO:0000256" key="1">
    <source>
        <dbReference type="ARBA" id="ARBA00022679"/>
    </source>
</evidence>
<gene>
    <name evidence="4" type="ORF">E4U82_17365</name>
</gene>
<dbReference type="InterPro" id="IPR001307">
    <property type="entry name" value="Thiosulphate_STrfase_CS"/>
</dbReference>
<dbReference type="InterPro" id="IPR036873">
    <property type="entry name" value="Rhodanese-like_dom_sf"/>
</dbReference>
<dbReference type="InterPro" id="IPR001763">
    <property type="entry name" value="Rhodanese-like_dom"/>
</dbReference>
<evidence type="ECO:0000313" key="4">
    <source>
        <dbReference type="EMBL" id="TFJ91508.1"/>
    </source>
</evidence>
<feature type="domain" description="Rhodanese" evidence="3">
    <location>
        <begin position="17"/>
        <end position="136"/>
    </location>
</feature>
<dbReference type="OrthoDB" id="9770030at2"/>
<dbReference type="PANTHER" id="PTHR11364:SF27">
    <property type="entry name" value="SULFURTRANSFERASE"/>
    <property type="match status" value="1"/>
</dbReference>
<dbReference type="InterPro" id="IPR045078">
    <property type="entry name" value="TST/MPST-like"/>
</dbReference>
<name>A0A4Y9A710_9BACI</name>
<keyword evidence="5" id="KW-1185">Reference proteome</keyword>
<dbReference type="FunFam" id="3.40.250.10:FF:000035">
    <property type="entry name" value="Thiosulfate sulfurtransferase"/>
    <property type="match status" value="1"/>
</dbReference>
<keyword evidence="1 4" id="KW-0808">Transferase</keyword>
<proteinExistence type="predicted"/>
<evidence type="ECO:0000313" key="5">
    <source>
        <dbReference type="Proteomes" id="UP000298484"/>
    </source>
</evidence>
<dbReference type="CDD" id="cd01448">
    <property type="entry name" value="TST_Repeat_1"/>
    <property type="match status" value="1"/>
</dbReference>
<comment type="caution">
    <text evidence="4">The sequence shown here is derived from an EMBL/GenBank/DDBJ whole genome shotgun (WGS) entry which is preliminary data.</text>
</comment>
<keyword evidence="2" id="KW-0677">Repeat</keyword>
<dbReference type="RefSeq" id="WP_135111434.1">
    <property type="nucleotide sequence ID" value="NZ_SRHY01000050.1"/>
</dbReference>
<dbReference type="Gene3D" id="3.40.250.10">
    <property type="entry name" value="Rhodanese-like domain"/>
    <property type="match status" value="2"/>
</dbReference>
<feature type="domain" description="Rhodanese" evidence="3">
    <location>
        <begin position="166"/>
        <end position="276"/>
    </location>
</feature>
<dbReference type="PROSITE" id="PS00380">
    <property type="entry name" value="RHODANESE_1"/>
    <property type="match status" value="1"/>
</dbReference>
<dbReference type="SUPFAM" id="SSF52821">
    <property type="entry name" value="Rhodanese/Cell cycle control phosphatase"/>
    <property type="match status" value="2"/>
</dbReference>
<dbReference type="Pfam" id="PF00581">
    <property type="entry name" value="Rhodanese"/>
    <property type="match status" value="2"/>
</dbReference>
<protein>
    <submittedName>
        <fullName evidence="4">Sulfurtransferase</fullName>
    </submittedName>
</protein>
<evidence type="ECO:0000259" key="3">
    <source>
        <dbReference type="PROSITE" id="PS50206"/>
    </source>
</evidence>
<dbReference type="AlphaFoldDB" id="A0A4Y9A710"/>
<sequence>MSIVVSDEWLKERLENSSGKTVVVDTRFELTDPDAGRKAYLDGHIPGAVYLDLNKDLSEKAAKHGGSHPLPDMEMFTAKMGHIGIDHDTTVVIYDQQNDMFAARFWWLLQYAGHEDVHLLDGGFEQWVRAGYNITTEVPKLEATEFKPNFQENAVTDIEEVIEKLANQSATLIDSRSHDRYLGKTEPLYRKAGHIPGAKSFFWKNVLNADGKWKETAELEKNFDSLSKDDEIIVSCGSGVSACPNVLALKSAGFRNVKLYPGSFSDWISYDENNVETKDE</sequence>